<sequence length="104" mass="12348">MVKFADWRRKPIHSFAQMTDFVITQRVLSFKMEVSANYLRQDQLLQLLWGDDLPAQATESRFYHYFCEDLRPLNGLHHLLCQLAQRHLAKMHGRLVFDMDSTPL</sequence>
<keyword evidence="2" id="KW-1185">Reference proteome</keyword>
<evidence type="ECO:0000313" key="1">
    <source>
        <dbReference type="EMBL" id="KRL12585.1"/>
    </source>
</evidence>
<proteinExistence type="predicted"/>
<reference evidence="1 2" key="1">
    <citation type="journal article" date="2015" name="Genome Announc.">
        <title>Expanding the biotechnology potential of lactobacilli through comparative genomics of 213 strains and associated genera.</title>
        <authorList>
            <person name="Sun Z."/>
            <person name="Harris H.M."/>
            <person name="McCann A."/>
            <person name="Guo C."/>
            <person name="Argimon S."/>
            <person name="Zhang W."/>
            <person name="Yang X."/>
            <person name="Jeffery I.B."/>
            <person name="Cooney J.C."/>
            <person name="Kagawa T.F."/>
            <person name="Liu W."/>
            <person name="Song Y."/>
            <person name="Salvetti E."/>
            <person name="Wrobel A."/>
            <person name="Rasinkangas P."/>
            <person name="Parkhill J."/>
            <person name="Rea M.C."/>
            <person name="O'Sullivan O."/>
            <person name="Ritari J."/>
            <person name="Douillard F.P."/>
            <person name="Paul Ross R."/>
            <person name="Yang R."/>
            <person name="Briner A.E."/>
            <person name="Felis G.E."/>
            <person name="de Vos W.M."/>
            <person name="Barrangou R."/>
            <person name="Klaenhammer T.R."/>
            <person name="Caufield P.W."/>
            <person name="Cui Y."/>
            <person name="Zhang H."/>
            <person name="O'Toole P.W."/>
        </authorList>
    </citation>
    <scope>NUCLEOTIDE SEQUENCE [LARGE SCALE GENOMIC DNA]</scope>
    <source>
        <strain evidence="1 2">DSM 12744</strain>
    </source>
</reference>
<gene>
    <name evidence="1" type="ORF">FD09_GL002905</name>
</gene>
<evidence type="ECO:0008006" key="3">
    <source>
        <dbReference type="Google" id="ProtNLM"/>
    </source>
</evidence>
<accession>A0A0R1MYH4</accession>
<dbReference type="PATRIC" id="fig|1423792.3.peg.2978"/>
<comment type="caution">
    <text evidence="1">The sequence shown here is derived from an EMBL/GenBank/DDBJ whole genome shotgun (WGS) entry which is preliminary data.</text>
</comment>
<evidence type="ECO:0000313" key="2">
    <source>
        <dbReference type="Proteomes" id="UP000051330"/>
    </source>
</evidence>
<dbReference type="EMBL" id="AZEC01000007">
    <property type="protein sequence ID" value="KRL12585.1"/>
    <property type="molecule type" value="Genomic_DNA"/>
</dbReference>
<protein>
    <recommendedName>
        <fullName evidence="3">Transposase DDE domain-containing protein</fullName>
    </recommendedName>
</protein>
<organism evidence="1 2">
    <name type="scientific">Schleiferilactobacillus perolens DSM 12744</name>
    <dbReference type="NCBI Taxonomy" id="1423792"/>
    <lineage>
        <taxon>Bacteria</taxon>
        <taxon>Bacillati</taxon>
        <taxon>Bacillota</taxon>
        <taxon>Bacilli</taxon>
        <taxon>Lactobacillales</taxon>
        <taxon>Lactobacillaceae</taxon>
        <taxon>Schleiferilactobacillus</taxon>
    </lineage>
</organism>
<dbReference type="AlphaFoldDB" id="A0A0R1MYH4"/>
<dbReference type="Proteomes" id="UP000051330">
    <property type="component" value="Unassembled WGS sequence"/>
</dbReference>
<name>A0A0R1MYH4_9LACO</name>